<protein>
    <recommendedName>
        <fullName evidence="3">DUF3231 family protein</fullName>
    </recommendedName>
</protein>
<gene>
    <name evidence="1" type="ORF">J2Z66_001620</name>
</gene>
<dbReference type="Gene3D" id="1.20.1260.10">
    <property type="match status" value="2"/>
</dbReference>
<name>A0ABS4IR32_9BACL</name>
<comment type="caution">
    <text evidence="1">The sequence shown here is derived from an EMBL/GenBank/DDBJ whole genome shotgun (WGS) entry which is preliminary data.</text>
</comment>
<dbReference type="EMBL" id="JAGGLB010000003">
    <property type="protein sequence ID" value="MBP1990022.1"/>
    <property type="molecule type" value="Genomic_DNA"/>
</dbReference>
<evidence type="ECO:0008006" key="3">
    <source>
        <dbReference type="Google" id="ProtNLM"/>
    </source>
</evidence>
<dbReference type="InterPro" id="IPR012347">
    <property type="entry name" value="Ferritin-like"/>
</dbReference>
<reference evidence="1 2" key="1">
    <citation type="submission" date="2021-03" db="EMBL/GenBank/DDBJ databases">
        <title>Genomic Encyclopedia of Type Strains, Phase IV (KMG-IV): sequencing the most valuable type-strain genomes for metagenomic binning, comparative biology and taxonomic classification.</title>
        <authorList>
            <person name="Goeker M."/>
        </authorList>
    </citation>
    <scope>NUCLEOTIDE SEQUENCE [LARGE SCALE GENOMIC DNA]</scope>
    <source>
        <strain evidence="1 2">DSM 26048</strain>
    </source>
</reference>
<dbReference type="Proteomes" id="UP001519287">
    <property type="component" value="Unassembled WGS sequence"/>
</dbReference>
<evidence type="ECO:0000313" key="2">
    <source>
        <dbReference type="Proteomes" id="UP001519287"/>
    </source>
</evidence>
<dbReference type="Pfam" id="PF11553">
    <property type="entry name" value="DUF3231"/>
    <property type="match status" value="2"/>
</dbReference>
<accession>A0ABS4IR32</accession>
<keyword evidence="2" id="KW-1185">Reference proteome</keyword>
<proteinExistence type="predicted"/>
<evidence type="ECO:0000313" key="1">
    <source>
        <dbReference type="EMBL" id="MBP1990022.1"/>
    </source>
</evidence>
<sequence length="344" mass="38850">MQKAMVTISPETAHNLKLTSAEIANIWTNYQNDTMAICTLSSFLQHVDDPDIRSVVELSLKQSRMHIEKLEAFFTKDHLPIPVGFSEKYDLNIEAPRLFTDDFYLFYVENIGKLGAVAYTLALSNSARPDMCQYYTECLSESAQLLNKAMETMLKKGTFIRSPYIPEYKEVEFVKKESYIQGLLGGHRPLNVLDMTNIYFNLIQNQLGRTLLMGFSQVARSQQVRDYLVRGRNIADKHVEIFGSTLSKEYLPSASTWDVLPTASKIAPVSDKIMMFHVSMLNSAGIGHYGQSLGLGPRRDLGAIYVRLMMEIMAYADDGADIMIDNGWMEQPPQAVDRDKLAKG</sequence>
<organism evidence="1 2">
    <name type="scientific">Paenibacillus eucommiae</name>
    <dbReference type="NCBI Taxonomy" id="1355755"/>
    <lineage>
        <taxon>Bacteria</taxon>
        <taxon>Bacillati</taxon>
        <taxon>Bacillota</taxon>
        <taxon>Bacilli</taxon>
        <taxon>Bacillales</taxon>
        <taxon>Paenibacillaceae</taxon>
        <taxon>Paenibacillus</taxon>
    </lineage>
</organism>
<dbReference type="InterPro" id="IPR021617">
    <property type="entry name" value="DUF3231"/>
</dbReference>
<dbReference type="RefSeq" id="WP_245375341.1">
    <property type="nucleotide sequence ID" value="NZ_JAGGLB010000003.1"/>
</dbReference>